<dbReference type="InterPro" id="IPR008207">
    <property type="entry name" value="Sig_transdc_His_kin_Hpt_dom"/>
</dbReference>
<dbReference type="RefSeq" id="WP_119533654.1">
    <property type="nucleotide sequence ID" value="NZ_QXTF01000004.1"/>
</dbReference>
<feature type="domain" description="HPt" evidence="3">
    <location>
        <begin position="1"/>
        <end position="92"/>
    </location>
</feature>
<dbReference type="AlphaFoldDB" id="A0A418PYC9"/>
<organism evidence="4 5">
    <name type="scientific">Sphingomonas edaphi</name>
    <dbReference type="NCBI Taxonomy" id="2315689"/>
    <lineage>
        <taxon>Bacteria</taxon>
        <taxon>Pseudomonadati</taxon>
        <taxon>Pseudomonadota</taxon>
        <taxon>Alphaproteobacteria</taxon>
        <taxon>Sphingomonadales</taxon>
        <taxon>Sphingomonadaceae</taxon>
        <taxon>Sphingomonas</taxon>
    </lineage>
</organism>
<dbReference type="EMBL" id="QXTF01000004">
    <property type="protein sequence ID" value="RIX26999.1"/>
    <property type="molecule type" value="Genomic_DNA"/>
</dbReference>
<keyword evidence="5" id="KW-1185">Reference proteome</keyword>
<feature type="modified residue" description="Phosphohistidine" evidence="2">
    <location>
        <position position="41"/>
    </location>
</feature>
<dbReference type="PROSITE" id="PS50894">
    <property type="entry name" value="HPT"/>
    <property type="match status" value="1"/>
</dbReference>
<dbReference type="InterPro" id="IPR036641">
    <property type="entry name" value="HPT_dom_sf"/>
</dbReference>
<dbReference type="Proteomes" id="UP000285023">
    <property type="component" value="Unassembled WGS sequence"/>
</dbReference>
<comment type="caution">
    <text evidence="4">The sequence shown here is derived from an EMBL/GenBank/DDBJ whole genome shotgun (WGS) entry which is preliminary data.</text>
</comment>
<proteinExistence type="predicted"/>
<accession>A0A418PYC9</accession>
<reference evidence="4 5" key="1">
    <citation type="submission" date="2018-09" db="EMBL/GenBank/DDBJ databases">
        <title>Sphingomonas sp. DAC4.</title>
        <authorList>
            <person name="Seo T."/>
        </authorList>
    </citation>
    <scope>NUCLEOTIDE SEQUENCE [LARGE SCALE GENOMIC DNA]</scope>
    <source>
        <strain evidence="4 5">DAC4</strain>
    </source>
</reference>
<dbReference type="SUPFAM" id="SSF47226">
    <property type="entry name" value="Histidine-containing phosphotransfer domain, HPT domain"/>
    <property type="match status" value="1"/>
</dbReference>
<name>A0A418PYC9_9SPHN</name>
<protein>
    <submittedName>
        <fullName evidence="4">Hpt domain-containing protein</fullName>
    </submittedName>
</protein>
<dbReference type="Pfam" id="PF01627">
    <property type="entry name" value="Hpt"/>
    <property type="match status" value="1"/>
</dbReference>
<evidence type="ECO:0000313" key="4">
    <source>
        <dbReference type="EMBL" id="RIX26999.1"/>
    </source>
</evidence>
<dbReference type="Gene3D" id="1.20.120.160">
    <property type="entry name" value="HPT domain"/>
    <property type="match status" value="1"/>
</dbReference>
<gene>
    <name evidence="4" type="ORF">D3M59_10605</name>
</gene>
<evidence type="ECO:0000259" key="3">
    <source>
        <dbReference type="PROSITE" id="PS50894"/>
    </source>
</evidence>
<evidence type="ECO:0000256" key="2">
    <source>
        <dbReference type="PROSITE-ProRule" id="PRU00110"/>
    </source>
</evidence>
<dbReference type="GO" id="GO:0004672">
    <property type="term" value="F:protein kinase activity"/>
    <property type="evidence" value="ECO:0007669"/>
    <property type="project" value="UniProtKB-ARBA"/>
</dbReference>
<evidence type="ECO:0000313" key="5">
    <source>
        <dbReference type="Proteomes" id="UP000285023"/>
    </source>
</evidence>
<keyword evidence="2" id="KW-0597">Phosphoprotein</keyword>
<dbReference type="OrthoDB" id="7429195at2"/>
<keyword evidence="1" id="KW-0902">Two-component regulatory system</keyword>
<evidence type="ECO:0000256" key="1">
    <source>
        <dbReference type="ARBA" id="ARBA00023012"/>
    </source>
</evidence>
<sequence>MRNFDEKFEALRSRFLARLAGDRRALLDEALSLEDLEAVVHRLSGSAGMYGYAALSTSAETLENAIRDGATRDTIGDLVEDLIAEIRVVQAR</sequence>
<dbReference type="GO" id="GO:0000160">
    <property type="term" value="P:phosphorelay signal transduction system"/>
    <property type="evidence" value="ECO:0007669"/>
    <property type="project" value="UniProtKB-KW"/>
</dbReference>